<dbReference type="Pfam" id="PF02569">
    <property type="entry name" value="Pantoate_ligase"/>
    <property type="match status" value="1"/>
</dbReference>
<comment type="subcellular location">
    <subcellularLocation>
        <location evidence="8">Cytoplasm</location>
    </subcellularLocation>
</comment>
<feature type="binding site" evidence="8">
    <location>
        <begin position="184"/>
        <end position="187"/>
    </location>
    <ligand>
        <name>ATP</name>
        <dbReference type="ChEBI" id="CHEBI:30616"/>
    </ligand>
</feature>
<dbReference type="PANTHER" id="PTHR21299:SF1">
    <property type="entry name" value="PANTOATE--BETA-ALANINE LIGASE"/>
    <property type="match status" value="1"/>
</dbReference>
<comment type="function">
    <text evidence="8">Catalyzes the condensation of pantoate with beta-alanine in an ATP-dependent reaction via a pantoyl-adenylate intermediate.</text>
</comment>
<dbReference type="FunFam" id="3.40.50.620:FF:000013">
    <property type="entry name" value="Pantothenate synthetase"/>
    <property type="match status" value="1"/>
</dbReference>
<dbReference type="FunFam" id="3.30.1300.10:FF:000001">
    <property type="entry name" value="Pantothenate synthetase"/>
    <property type="match status" value="1"/>
</dbReference>
<evidence type="ECO:0000313" key="10">
    <source>
        <dbReference type="Proteomes" id="UP000605201"/>
    </source>
</evidence>
<protein>
    <recommendedName>
        <fullName evidence="8">Pantothenate synthetase</fullName>
        <shortName evidence="8">PS</shortName>
        <ecNumber evidence="8">6.3.2.1</ecNumber>
    </recommendedName>
    <alternativeName>
        <fullName evidence="8">Pantoate--beta-alanine ligase</fullName>
    </alternativeName>
    <alternativeName>
        <fullName evidence="8">Pantoate-activating enzyme</fullName>
    </alternativeName>
</protein>
<dbReference type="PANTHER" id="PTHR21299">
    <property type="entry name" value="CYTIDYLATE KINASE/PANTOATE-BETA-ALANINE LIGASE"/>
    <property type="match status" value="1"/>
</dbReference>
<comment type="subunit">
    <text evidence="8">Homodimer.</text>
</comment>
<dbReference type="NCBIfam" id="TIGR00125">
    <property type="entry name" value="cyt_tran_rel"/>
    <property type="match status" value="1"/>
</dbReference>
<dbReference type="HAMAP" id="MF_00158">
    <property type="entry name" value="PanC"/>
    <property type="match status" value="1"/>
</dbReference>
<feature type="binding site" evidence="8">
    <location>
        <position position="61"/>
    </location>
    <ligand>
        <name>beta-alanine</name>
        <dbReference type="ChEBI" id="CHEBI:57966"/>
    </ligand>
</feature>
<feature type="active site" description="Proton donor" evidence="8">
    <location>
        <position position="37"/>
    </location>
</feature>
<dbReference type="EMBL" id="JACNIG010000395">
    <property type="protein sequence ID" value="MBC8434167.1"/>
    <property type="molecule type" value="Genomic_DNA"/>
</dbReference>
<keyword evidence="8" id="KW-0963">Cytoplasm</keyword>
<evidence type="ECO:0000256" key="5">
    <source>
        <dbReference type="ARBA" id="ARBA00022741"/>
    </source>
</evidence>
<evidence type="ECO:0000256" key="2">
    <source>
        <dbReference type="ARBA" id="ARBA00009256"/>
    </source>
</evidence>
<feature type="binding site" evidence="8">
    <location>
        <position position="176"/>
    </location>
    <ligand>
        <name>ATP</name>
        <dbReference type="ChEBI" id="CHEBI:30616"/>
    </ligand>
</feature>
<evidence type="ECO:0000256" key="8">
    <source>
        <dbReference type="HAMAP-Rule" id="MF_00158"/>
    </source>
</evidence>
<dbReference type="Gene3D" id="3.30.1300.10">
    <property type="entry name" value="Pantoate-beta-alanine ligase, C-terminal domain"/>
    <property type="match status" value="1"/>
</dbReference>
<keyword evidence="3 8" id="KW-0436">Ligase</keyword>
<dbReference type="InterPro" id="IPR042176">
    <property type="entry name" value="Pantoate_ligase_C"/>
</dbReference>
<keyword evidence="5 8" id="KW-0547">Nucleotide-binding</keyword>
<name>A0A8J6TWB5_9BACT</name>
<evidence type="ECO:0000313" key="9">
    <source>
        <dbReference type="EMBL" id="MBC8434167.1"/>
    </source>
</evidence>
<dbReference type="InterPro" id="IPR003721">
    <property type="entry name" value="Pantoate_ligase"/>
</dbReference>
<comment type="caution">
    <text evidence="9">The sequence shown here is derived from an EMBL/GenBank/DDBJ whole genome shotgun (WGS) entry which is preliminary data.</text>
</comment>
<dbReference type="SUPFAM" id="SSF52374">
    <property type="entry name" value="Nucleotidylyl transferase"/>
    <property type="match status" value="1"/>
</dbReference>
<dbReference type="GO" id="GO:0015940">
    <property type="term" value="P:pantothenate biosynthetic process"/>
    <property type="evidence" value="ECO:0007669"/>
    <property type="project" value="UniProtKB-UniRule"/>
</dbReference>
<proteinExistence type="inferred from homology"/>
<evidence type="ECO:0000256" key="3">
    <source>
        <dbReference type="ARBA" id="ARBA00022598"/>
    </source>
</evidence>
<evidence type="ECO:0000256" key="1">
    <source>
        <dbReference type="ARBA" id="ARBA00004990"/>
    </source>
</evidence>
<dbReference type="InterPro" id="IPR004821">
    <property type="entry name" value="Cyt_trans-like"/>
</dbReference>
<comment type="miscellaneous">
    <text evidence="8">The reaction proceeds by a bi uni uni bi ping pong mechanism.</text>
</comment>
<dbReference type="UniPathway" id="UPA00028">
    <property type="reaction ID" value="UER00005"/>
</dbReference>
<feature type="binding site" evidence="8">
    <location>
        <position position="153"/>
    </location>
    <ligand>
        <name>(R)-pantoate</name>
        <dbReference type="ChEBI" id="CHEBI:15980"/>
    </ligand>
</feature>
<evidence type="ECO:0000256" key="7">
    <source>
        <dbReference type="ARBA" id="ARBA00048258"/>
    </source>
</evidence>
<keyword evidence="6 8" id="KW-0067">ATP-binding</keyword>
<organism evidence="9 10">
    <name type="scientific">Candidatus Desulfatibia vada</name>
    <dbReference type="NCBI Taxonomy" id="2841696"/>
    <lineage>
        <taxon>Bacteria</taxon>
        <taxon>Pseudomonadati</taxon>
        <taxon>Thermodesulfobacteriota</taxon>
        <taxon>Desulfobacteria</taxon>
        <taxon>Desulfobacterales</taxon>
        <taxon>Desulfobacterales incertae sedis</taxon>
        <taxon>Candidatus Desulfatibia</taxon>
    </lineage>
</organism>
<comment type="catalytic activity">
    <reaction evidence="7 8">
        <text>(R)-pantoate + beta-alanine + ATP = (R)-pantothenate + AMP + diphosphate + H(+)</text>
        <dbReference type="Rhea" id="RHEA:10912"/>
        <dbReference type="ChEBI" id="CHEBI:15378"/>
        <dbReference type="ChEBI" id="CHEBI:15980"/>
        <dbReference type="ChEBI" id="CHEBI:29032"/>
        <dbReference type="ChEBI" id="CHEBI:30616"/>
        <dbReference type="ChEBI" id="CHEBI:33019"/>
        <dbReference type="ChEBI" id="CHEBI:57966"/>
        <dbReference type="ChEBI" id="CHEBI:456215"/>
        <dbReference type="EC" id="6.3.2.1"/>
    </reaction>
</comment>
<feature type="binding site" evidence="8">
    <location>
        <begin position="147"/>
        <end position="150"/>
    </location>
    <ligand>
        <name>ATP</name>
        <dbReference type="ChEBI" id="CHEBI:30616"/>
    </ligand>
</feature>
<dbReference type="Proteomes" id="UP000605201">
    <property type="component" value="Unassembled WGS sequence"/>
</dbReference>
<dbReference type="EC" id="6.3.2.1" evidence="8"/>
<dbReference type="GO" id="GO:0005524">
    <property type="term" value="F:ATP binding"/>
    <property type="evidence" value="ECO:0007669"/>
    <property type="project" value="UniProtKB-KW"/>
</dbReference>
<comment type="similarity">
    <text evidence="2 8">Belongs to the pantothenate synthetase family.</text>
</comment>
<dbReference type="InterPro" id="IPR014729">
    <property type="entry name" value="Rossmann-like_a/b/a_fold"/>
</dbReference>
<dbReference type="GO" id="GO:0005829">
    <property type="term" value="C:cytosol"/>
    <property type="evidence" value="ECO:0007669"/>
    <property type="project" value="TreeGrafter"/>
</dbReference>
<feature type="binding site" evidence="8">
    <location>
        <begin position="30"/>
        <end position="37"/>
    </location>
    <ligand>
        <name>ATP</name>
        <dbReference type="ChEBI" id="CHEBI:30616"/>
    </ligand>
</feature>
<sequence length="281" mass="31003">MEIIHTIAKMQSYADQSRGKGNTIVFVPTMGYLHAGHLSLMKEGLKHGDDLVVSIFVNPTQFGPGEDLDSYPRDLEKDMELVRKEGANALFAPDAQEIYGSHYQTYVALDKLPDHLCGLSRPIHFKGVATVVTKLFNIVKPHVAVFGQKDYQQLLVIGQMVEDLNFDIKIIGAPIIREPDGLAMSSRNSYLTPRRRICARALYESLQNAGRLVKSGEKDASKIIAAASDMIKSHPETTIDYIAVCNPETLDDVKTIEGPVLMALAVKVGATRLIDNMILKP</sequence>
<reference evidence="9 10" key="1">
    <citation type="submission" date="2020-08" db="EMBL/GenBank/DDBJ databases">
        <title>Bridging the membrane lipid divide: bacteria of the FCB group superphylum have the potential to synthesize archaeal ether lipids.</title>
        <authorList>
            <person name="Villanueva L."/>
            <person name="Von Meijenfeldt F.A.B."/>
            <person name="Westbye A.B."/>
            <person name="Yadav S."/>
            <person name="Hopmans E.C."/>
            <person name="Dutilh B.E."/>
            <person name="Sinninghe Damste J.S."/>
        </authorList>
    </citation>
    <scope>NUCLEOTIDE SEQUENCE [LARGE SCALE GENOMIC DNA]</scope>
    <source>
        <strain evidence="9">NIOZ-UU17</strain>
    </source>
</reference>
<accession>A0A8J6TWB5</accession>
<dbReference type="NCBIfam" id="TIGR00018">
    <property type="entry name" value="panC"/>
    <property type="match status" value="1"/>
</dbReference>
<dbReference type="AlphaFoldDB" id="A0A8J6TWB5"/>
<gene>
    <name evidence="8" type="primary">panC</name>
    <name evidence="9" type="ORF">H8D96_19845</name>
</gene>
<dbReference type="Gene3D" id="3.40.50.620">
    <property type="entry name" value="HUPs"/>
    <property type="match status" value="1"/>
</dbReference>
<keyword evidence="4 8" id="KW-0566">Pantothenate biosynthesis</keyword>
<dbReference type="CDD" id="cd00560">
    <property type="entry name" value="PanC"/>
    <property type="match status" value="1"/>
</dbReference>
<evidence type="ECO:0000256" key="4">
    <source>
        <dbReference type="ARBA" id="ARBA00022655"/>
    </source>
</evidence>
<evidence type="ECO:0000256" key="6">
    <source>
        <dbReference type="ARBA" id="ARBA00022840"/>
    </source>
</evidence>
<dbReference type="GO" id="GO:0004592">
    <property type="term" value="F:pantoate-beta-alanine ligase activity"/>
    <property type="evidence" value="ECO:0007669"/>
    <property type="project" value="UniProtKB-UniRule"/>
</dbReference>
<comment type="pathway">
    <text evidence="1 8">Cofactor biosynthesis; (R)-pantothenate biosynthesis; (R)-pantothenate from (R)-pantoate and beta-alanine: step 1/1.</text>
</comment>
<feature type="binding site" evidence="8">
    <location>
        <position position="61"/>
    </location>
    <ligand>
        <name>(R)-pantoate</name>
        <dbReference type="ChEBI" id="CHEBI:15980"/>
    </ligand>
</feature>